<comment type="caution">
    <text evidence="10">The sequence shown here is derived from an EMBL/GenBank/DDBJ whole genome shotgun (WGS) entry which is preliminary data.</text>
</comment>
<dbReference type="PRINTS" id="PR00725">
    <property type="entry name" value="DADACBPTASE1"/>
</dbReference>
<dbReference type="Gene3D" id="3.40.710.10">
    <property type="entry name" value="DD-peptidase/beta-lactamase superfamily"/>
    <property type="match status" value="1"/>
</dbReference>
<keyword evidence="11" id="KW-1185">Reference proteome</keyword>
<organism evidence="10 11">
    <name type="scientific">Marinobacter xestospongiae</name>
    <dbReference type="NCBI Taxonomy" id="994319"/>
    <lineage>
        <taxon>Bacteria</taxon>
        <taxon>Pseudomonadati</taxon>
        <taxon>Pseudomonadota</taxon>
        <taxon>Gammaproteobacteria</taxon>
        <taxon>Pseudomonadales</taxon>
        <taxon>Marinobacteraceae</taxon>
        <taxon>Marinobacter</taxon>
    </lineage>
</organism>
<keyword evidence="6" id="KW-0961">Cell wall biogenesis/degradation</keyword>
<proteinExistence type="inferred from homology"/>
<evidence type="ECO:0000256" key="7">
    <source>
        <dbReference type="RuleBase" id="RU004016"/>
    </source>
</evidence>
<dbReference type="EC" id="3.4.21.-" evidence="10"/>
<dbReference type="InterPro" id="IPR001967">
    <property type="entry name" value="Peptidase_S11_N"/>
</dbReference>
<evidence type="ECO:0000256" key="3">
    <source>
        <dbReference type="ARBA" id="ARBA00022801"/>
    </source>
</evidence>
<dbReference type="Proteomes" id="UP001269819">
    <property type="component" value="Unassembled WGS sequence"/>
</dbReference>
<feature type="signal peptide" evidence="8">
    <location>
        <begin position="1"/>
        <end position="27"/>
    </location>
</feature>
<dbReference type="SUPFAM" id="SSF56601">
    <property type="entry name" value="beta-lactamase/transpeptidase-like"/>
    <property type="match status" value="1"/>
</dbReference>
<gene>
    <name evidence="10" type="primary">pbpG</name>
    <name evidence="10" type="ORF">RYS15_08210</name>
</gene>
<dbReference type="Pfam" id="PF00768">
    <property type="entry name" value="Peptidase_S11"/>
    <property type="match status" value="1"/>
</dbReference>
<evidence type="ECO:0000256" key="4">
    <source>
        <dbReference type="ARBA" id="ARBA00022960"/>
    </source>
</evidence>
<evidence type="ECO:0000256" key="5">
    <source>
        <dbReference type="ARBA" id="ARBA00022984"/>
    </source>
</evidence>
<evidence type="ECO:0000313" key="11">
    <source>
        <dbReference type="Proteomes" id="UP001269819"/>
    </source>
</evidence>
<evidence type="ECO:0000259" key="9">
    <source>
        <dbReference type="Pfam" id="PF00768"/>
    </source>
</evidence>
<protein>
    <submittedName>
        <fullName evidence="10">D-alanyl-D-alanine endopeptidase</fullName>
        <ecNumber evidence="10">3.4.21.-</ecNumber>
    </submittedName>
</protein>
<evidence type="ECO:0000313" key="10">
    <source>
        <dbReference type="EMBL" id="MDV2078666.1"/>
    </source>
</evidence>
<name>A0ABU3VY61_9GAMM</name>
<reference evidence="10 11" key="1">
    <citation type="submission" date="2023-10" db="EMBL/GenBank/DDBJ databases">
        <title>Characteristics and mechanism of a salt-tolerant marine origin heterotrophic nitrifying- aerobic denitrifying bacteria Marinobacter xestospongiae HN1.</title>
        <authorList>
            <person name="Qi R."/>
        </authorList>
    </citation>
    <scope>NUCLEOTIDE SEQUENCE [LARGE SCALE GENOMIC DNA]</scope>
    <source>
        <strain evidence="10 11">HN1</strain>
    </source>
</reference>
<evidence type="ECO:0000256" key="8">
    <source>
        <dbReference type="SAM" id="SignalP"/>
    </source>
</evidence>
<evidence type="ECO:0000256" key="2">
    <source>
        <dbReference type="ARBA" id="ARBA00022729"/>
    </source>
</evidence>
<feature type="chain" id="PRO_5046040011" evidence="8">
    <location>
        <begin position="28"/>
        <end position="311"/>
    </location>
</feature>
<dbReference type="PANTHER" id="PTHR21581:SF26">
    <property type="entry name" value="D-ALANYL-D-ALANINE ENDOPEPTIDASE"/>
    <property type="match status" value="1"/>
</dbReference>
<keyword evidence="2 8" id="KW-0732">Signal</keyword>
<dbReference type="NCBIfam" id="NF008668">
    <property type="entry name" value="PRK11669.1"/>
    <property type="match status" value="1"/>
</dbReference>
<dbReference type="InterPro" id="IPR012338">
    <property type="entry name" value="Beta-lactam/transpept-like"/>
</dbReference>
<accession>A0ABU3VY61</accession>
<evidence type="ECO:0000256" key="1">
    <source>
        <dbReference type="ARBA" id="ARBA00007164"/>
    </source>
</evidence>
<keyword evidence="5" id="KW-0573">Peptidoglycan synthesis</keyword>
<dbReference type="EMBL" id="JAWIIJ010000004">
    <property type="protein sequence ID" value="MDV2078666.1"/>
    <property type="molecule type" value="Genomic_DNA"/>
</dbReference>
<evidence type="ECO:0000256" key="6">
    <source>
        <dbReference type="ARBA" id="ARBA00023316"/>
    </source>
</evidence>
<sequence length="311" mass="33871">MFRRSFCRLLAITQVLLLLSLAGGVQAGASGEASTAPNLASVSAAVAYLDDGELLVNKHAERSVPIASITKLMTALVVLDSGEPLDEWLEFYPRHQAASANAYTRIRVGSTLRRGDMLRIALMSSENFAAYTLARHHPGGFDAFVAAMNDKARALGMSHTHFVDPTGLSTDNRASAGDLVRLARAAAADERLRQYSTTVTFEGRFRQPRYRLLFGNTNVLVNRGNWSVALSKTGYLDEAGRCLVMVSEMQGREVVTVLLDSFGTRSPLGDAGRIRRWLATGETGQVAGAARDYEQRRNAHYAAAAQDRKVH</sequence>
<dbReference type="GO" id="GO:0016787">
    <property type="term" value="F:hydrolase activity"/>
    <property type="evidence" value="ECO:0007669"/>
    <property type="project" value="UniProtKB-KW"/>
</dbReference>
<keyword evidence="3 10" id="KW-0378">Hydrolase</keyword>
<keyword evidence="4" id="KW-0133">Cell shape</keyword>
<comment type="similarity">
    <text evidence="1 7">Belongs to the peptidase S11 family.</text>
</comment>
<dbReference type="PANTHER" id="PTHR21581">
    <property type="entry name" value="D-ALANYL-D-ALANINE CARBOXYPEPTIDASE"/>
    <property type="match status" value="1"/>
</dbReference>
<feature type="domain" description="Peptidase S11 D-alanyl-D-alanine carboxypeptidase A N-terminal" evidence="9">
    <location>
        <begin position="33"/>
        <end position="261"/>
    </location>
</feature>
<dbReference type="RefSeq" id="WP_316973386.1">
    <property type="nucleotide sequence ID" value="NZ_JAWIIJ010000004.1"/>
</dbReference>
<dbReference type="InterPro" id="IPR018044">
    <property type="entry name" value="Peptidase_S11"/>
</dbReference>